<dbReference type="PANTHER" id="PTHR33108">
    <property type="entry name" value="OS01G0745000 PROTEIN"/>
    <property type="match status" value="1"/>
</dbReference>
<dbReference type="EMBL" id="VOIH02000009">
    <property type="protein sequence ID" value="KAF3438306.1"/>
    <property type="molecule type" value="Genomic_DNA"/>
</dbReference>
<name>A0A8K0DX60_9ROSA</name>
<accession>A0A8K0DX60</accession>
<reference evidence="1" key="1">
    <citation type="submission" date="2020-03" db="EMBL/GenBank/DDBJ databases">
        <title>A high-quality chromosome-level genome assembly of a woody plant with both climbing and erect habits, Rhamnella rubrinervis.</title>
        <authorList>
            <person name="Lu Z."/>
            <person name="Yang Y."/>
            <person name="Zhu X."/>
            <person name="Sun Y."/>
        </authorList>
    </citation>
    <scope>NUCLEOTIDE SEQUENCE</scope>
    <source>
        <strain evidence="1">BYM</strain>
        <tissue evidence="1">Leaf</tissue>
    </source>
</reference>
<organism evidence="1 2">
    <name type="scientific">Rhamnella rubrinervis</name>
    <dbReference type="NCBI Taxonomy" id="2594499"/>
    <lineage>
        <taxon>Eukaryota</taxon>
        <taxon>Viridiplantae</taxon>
        <taxon>Streptophyta</taxon>
        <taxon>Embryophyta</taxon>
        <taxon>Tracheophyta</taxon>
        <taxon>Spermatophyta</taxon>
        <taxon>Magnoliopsida</taxon>
        <taxon>eudicotyledons</taxon>
        <taxon>Gunneridae</taxon>
        <taxon>Pentapetalae</taxon>
        <taxon>rosids</taxon>
        <taxon>fabids</taxon>
        <taxon>Rosales</taxon>
        <taxon>Rhamnaceae</taxon>
        <taxon>rhamnoid group</taxon>
        <taxon>Rhamneae</taxon>
        <taxon>Rhamnella</taxon>
    </lineage>
</organism>
<keyword evidence="2" id="KW-1185">Reference proteome</keyword>
<gene>
    <name evidence="1" type="ORF">FNV43_RR21068</name>
</gene>
<sequence length="114" mass="12117">MASGQVVTAAKCGCCGLWEECTMSYIEWVQERYGGVWVCGLCEEAVKDEQARLGVGVGIEAALRIHASFRETANAYPTPHAVAGSIMQLIKKVMSSSSSSSKTSSPYASFSSTP</sequence>
<dbReference type="OrthoDB" id="1531514at2759"/>
<proteinExistence type="predicted"/>
<comment type="caution">
    <text evidence="1">The sequence shown here is derived from an EMBL/GenBank/DDBJ whole genome shotgun (WGS) entry which is preliminary data.</text>
</comment>
<dbReference type="PANTHER" id="PTHR33108:SF42">
    <property type="entry name" value="(WILD MALAYSIAN BANANA) HYPOTHETICAL PROTEIN"/>
    <property type="match status" value="1"/>
</dbReference>
<evidence type="ECO:0000313" key="1">
    <source>
        <dbReference type="EMBL" id="KAF3438306.1"/>
    </source>
</evidence>
<protein>
    <submittedName>
        <fullName evidence="1">Uncharacterized protein</fullName>
    </submittedName>
</protein>
<dbReference type="Pfam" id="PF07911">
    <property type="entry name" value="DUF1677"/>
    <property type="match status" value="1"/>
</dbReference>
<dbReference type="Proteomes" id="UP000796880">
    <property type="component" value="Unassembled WGS sequence"/>
</dbReference>
<dbReference type="AlphaFoldDB" id="A0A8K0DX60"/>
<dbReference type="InterPro" id="IPR012876">
    <property type="entry name" value="DUF1677_pln"/>
</dbReference>
<evidence type="ECO:0000313" key="2">
    <source>
        <dbReference type="Proteomes" id="UP000796880"/>
    </source>
</evidence>